<gene>
    <name evidence="1" type="ORF">CALCODRAFT_481209</name>
</gene>
<accession>A0A165HYJ7</accession>
<protein>
    <submittedName>
        <fullName evidence="1">Uncharacterized protein</fullName>
    </submittedName>
</protein>
<dbReference type="Proteomes" id="UP000076842">
    <property type="component" value="Unassembled WGS sequence"/>
</dbReference>
<evidence type="ECO:0000313" key="2">
    <source>
        <dbReference type="Proteomes" id="UP000076842"/>
    </source>
</evidence>
<name>A0A165HYJ7_9BASI</name>
<evidence type="ECO:0000313" key="1">
    <source>
        <dbReference type="EMBL" id="KZT59913.1"/>
    </source>
</evidence>
<dbReference type="InParanoid" id="A0A165HYJ7"/>
<dbReference type="EMBL" id="KV423936">
    <property type="protein sequence ID" value="KZT59913.1"/>
    <property type="molecule type" value="Genomic_DNA"/>
</dbReference>
<proteinExistence type="predicted"/>
<organism evidence="1 2">
    <name type="scientific">Calocera cornea HHB12733</name>
    <dbReference type="NCBI Taxonomy" id="1353952"/>
    <lineage>
        <taxon>Eukaryota</taxon>
        <taxon>Fungi</taxon>
        <taxon>Dikarya</taxon>
        <taxon>Basidiomycota</taxon>
        <taxon>Agaricomycotina</taxon>
        <taxon>Dacrymycetes</taxon>
        <taxon>Dacrymycetales</taxon>
        <taxon>Dacrymycetaceae</taxon>
        <taxon>Calocera</taxon>
    </lineage>
</organism>
<dbReference type="AlphaFoldDB" id="A0A165HYJ7"/>
<sequence length="283" mass="31748">MPGFSLVVVVMDGCEGQVALVDGCNTLAQIMCGVLRATTDEETALLLVLIFWLVSLIYDEEDLPVVISATRVTKNAEGIDVEDAYLCGMSSPGNWDTSEIFKTAFQTVNRNTAASAMPSGHLNRLISLTDAILRALAANRPRRADMFNCGECAALQWLCRMLADSAFWPTLKDTTLRFISLQWNRSMIEIINHLRANISTIDPTDLPEIYRSSLRLRTADMREPFGLNIAMTPCPRCRSWVAIIRDWAEEVGVSFNMQHNKGLKMVPWRRDTEASLRDKYLPV</sequence>
<keyword evidence="2" id="KW-1185">Reference proteome</keyword>
<reference evidence="1 2" key="1">
    <citation type="journal article" date="2016" name="Mol. Biol. Evol.">
        <title>Comparative Genomics of Early-Diverging Mushroom-Forming Fungi Provides Insights into the Origins of Lignocellulose Decay Capabilities.</title>
        <authorList>
            <person name="Nagy L.G."/>
            <person name="Riley R."/>
            <person name="Tritt A."/>
            <person name="Adam C."/>
            <person name="Daum C."/>
            <person name="Floudas D."/>
            <person name="Sun H."/>
            <person name="Yadav J.S."/>
            <person name="Pangilinan J."/>
            <person name="Larsson K.H."/>
            <person name="Matsuura K."/>
            <person name="Barry K."/>
            <person name="Labutti K."/>
            <person name="Kuo R."/>
            <person name="Ohm R.A."/>
            <person name="Bhattacharya S.S."/>
            <person name="Shirouzu T."/>
            <person name="Yoshinaga Y."/>
            <person name="Martin F.M."/>
            <person name="Grigoriev I.V."/>
            <person name="Hibbett D.S."/>
        </authorList>
    </citation>
    <scope>NUCLEOTIDE SEQUENCE [LARGE SCALE GENOMIC DNA]</scope>
    <source>
        <strain evidence="1 2">HHB12733</strain>
    </source>
</reference>